<evidence type="ECO:0000313" key="2">
    <source>
        <dbReference type="Proteomes" id="UP001164539"/>
    </source>
</evidence>
<name>A0ACC1XCS5_MELAZ</name>
<gene>
    <name evidence="1" type="ORF">OWV82_018849</name>
</gene>
<protein>
    <submittedName>
        <fullName evidence="1">Ankyrin repeat family protein</fullName>
    </submittedName>
</protein>
<evidence type="ECO:0000313" key="1">
    <source>
        <dbReference type="EMBL" id="KAJ4708988.1"/>
    </source>
</evidence>
<reference evidence="1 2" key="1">
    <citation type="journal article" date="2023" name="Science">
        <title>Complex scaffold remodeling in plant triterpene biosynthesis.</title>
        <authorList>
            <person name="De La Pena R."/>
            <person name="Hodgson H."/>
            <person name="Liu J.C."/>
            <person name="Stephenson M.J."/>
            <person name="Martin A.C."/>
            <person name="Owen C."/>
            <person name="Harkess A."/>
            <person name="Leebens-Mack J."/>
            <person name="Jimenez L.E."/>
            <person name="Osbourn A."/>
            <person name="Sattely E.S."/>
        </authorList>
    </citation>
    <scope>NUCLEOTIDE SEQUENCE [LARGE SCALE GENOMIC DNA]</scope>
    <source>
        <strain evidence="2">cv. JPN11</strain>
        <tissue evidence="1">Leaf</tissue>
    </source>
</reference>
<accession>A0ACC1XCS5</accession>
<comment type="caution">
    <text evidence="1">The sequence shown here is derived from an EMBL/GenBank/DDBJ whole genome shotgun (WGS) entry which is preliminary data.</text>
</comment>
<proteinExistence type="predicted"/>
<dbReference type="EMBL" id="CM051403">
    <property type="protein sequence ID" value="KAJ4708988.1"/>
    <property type="molecule type" value="Genomic_DNA"/>
</dbReference>
<keyword evidence="2" id="KW-1185">Reference proteome</keyword>
<feature type="non-terminal residue" evidence="1">
    <location>
        <position position="431"/>
    </location>
</feature>
<organism evidence="1 2">
    <name type="scientific">Melia azedarach</name>
    <name type="common">Chinaberry tree</name>
    <dbReference type="NCBI Taxonomy" id="155640"/>
    <lineage>
        <taxon>Eukaryota</taxon>
        <taxon>Viridiplantae</taxon>
        <taxon>Streptophyta</taxon>
        <taxon>Embryophyta</taxon>
        <taxon>Tracheophyta</taxon>
        <taxon>Spermatophyta</taxon>
        <taxon>Magnoliopsida</taxon>
        <taxon>eudicotyledons</taxon>
        <taxon>Gunneridae</taxon>
        <taxon>Pentapetalae</taxon>
        <taxon>rosids</taxon>
        <taxon>malvids</taxon>
        <taxon>Sapindales</taxon>
        <taxon>Meliaceae</taxon>
        <taxon>Melia</taxon>
    </lineage>
</organism>
<dbReference type="Proteomes" id="UP001164539">
    <property type="component" value="Chromosome 10"/>
</dbReference>
<sequence>MERRIYEAAVEGSVNCLVNLLQEDPLILDRFMAGCYAETPLHIASMLGHADFVQEILSRKPELAGELDSRKSSPLHLATAKGYLDIVKKLVSVNPEMCFVCDRDGKNPLYIAVIKDHVHVLRELVQGRPQAARILLDRGETILHVCMNYSQLEALKFLVETVSDQDFVNSKDEDGNTILHLAVIDKQVEATKFLTTSSTIDVNAVNSNGFTALDISKQSKRDIKHWEIAESLRLAGAISAKDIQLSTAKGKRRQKNLGKHDDWLKEKRSALMVVASLIGTVAFQAGVSPPGGVWQDDNGHKAGSPILADNNRYFYNIFFTLNSIGFVASLSIILLLISGLPWFKRKFFTWILMVIMWIAITAMALAYMFTVASLTGTDNIFPVSGANFIECVWIGLMGILLLAHIMRLLVKMITYFIKLVKRGRREPSDLN</sequence>